<keyword evidence="3" id="KW-1185">Reference proteome</keyword>
<dbReference type="Pfam" id="PF02645">
    <property type="entry name" value="DegV"/>
    <property type="match status" value="1"/>
</dbReference>
<reference evidence="2 3" key="1">
    <citation type="submission" date="2020-08" db="EMBL/GenBank/DDBJ databases">
        <title>Genome public.</title>
        <authorList>
            <person name="Liu C."/>
            <person name="Sun Q."/>
        </authorList>
    </citation>
    <scope>NUCLEOTIDE SEQUENCE [LARGE SCALE GENOMIC DNA]</scope>
    <source>
        <strain evidence="2 3">NSJ-27</strain>
    </source>
</reference>
<dbReference type="RefSeq" id="WP_186997014.1">
    <property type="nucleotide sequence ID" value="NZ_JACOQK010000001.1"/>
</dbReference>
<evidence type="ECO:0000256" key="1">
    <source>
        <dbReference type="ARBA" id="ARBA00023121"/>
    </source>
</evidence>
<dbReference type="EMBL" id="JACOQK010000001">
    <property type="protein sequence ID" value="MBC5788513.1"/>
    <property type="molecule type" value="Genomic_DNA"/>
</dbReference>
<dbReference type="Gene3D" id="3.40.50.10170">
    <property type="match status" value="1"/>
</dbReference>
<dbReference type="Gene3D" id="3.30.1180.10">
    <property type="match status" value="1"/>
</dbReference>
<dbReference type="InterPro" id="IPR050270">
    <property type="entry name" value="DegV_domain_contain"/>
</dbReference>
<accession>A0ABR7ITQ9</accession>
<sequence length="292" mass="32626">MAKIKIMTDSACDIPKEKEHELNIRILNFPITIEEKGYREREDFETQEFYEVLESCTKIPTHAQITPIEFEEAYQKYYDEGYTDLIYISINSSGSATYQNSIMAKNTFFEEHPEAKDSFQIHIVDSTTYSMVYGYAVIEAAEKAKKGAPVNEIIAFVEDWVHSAHVYFATYDLKFAKKSGRVSAVAAFVGELMGLKPILTFDHGKSKVLGKVRGEKAVIPDLIKRAKAEMTPNTPYYILSGDKPEKTEELVKECKKALGGEPQGVYPIGVVISINAGPQVVAVVVKGSQNSN</sequence>
<protein>
    <submittedName>
        <fullName evidence="2">DegV family protein</fullName>
    </submittedName>
</protein>
<dbReference type="SUPFAM" id="SSF82549">
    <property type="entry name" value="DAK1/DegV-like"/>
    <property type="match status" value="1"/>
</dbReference>
<dbReference type="PANTHER" id="PTHR33434">
    <property type="entry name" value="DEGV DOMAIN-CONTAINING PROTEIN DR_1986-RELATED"/>
    <property type="match status" value="1"/>
</dbReference>
<comment type="caution">
    <text evidence="2">The sequence shown here is derived from an EMBL/GenBank/DDBJ whole genome shotgun (WGS) entry which is preliminary data.</text>
</comment>
<organism evidence="2 3">
    <name type="scientific">Clostridium facile</name>
    <dbReference type="NCBI Taxonomy" id="2763035"/>
    <lineage>
        <taxon>Bacteria</taxon>
        <taxon>Bacillati</taxon>
        <taxon>Bacillota</taxon>
        <taxon>Clostridia</taxon>
        <taxon>Eubacteriales</taxon>
        <taxon>Clostridiaceae</taxon>
        <taxon>Clostridium</taxon>
    </lineage>
</organism>
<dbReference type="PANTHER" id="PTHR33434:SF2">
    <property type="entry name" value="FATTY ACID-BINDING PROTEIN TM_1468"/>
    <property type="match status" value="1"/>
</dbReference>
<evidence type="ECO:0000313" key="2">
    <source>
        <dbReference type="EMBL" id="MBC5788513.1"/>
    </source>
</evidence>
<dbReference type="InterPro" id="IPR003797">
    <property type="entry name" value="DegV"/>
</dbReference>
<dbReference type="NCBIfam" id="TIGR00762">
    <property type="entry name" value="DegV"/>
    <property type="match status" value="1"/>
</dbReference>
<name>A0ABR7ITQ9_9CLOT</name>
<dbReference type="InterPro" id="IPR043168">
    <property type="entry name" value="DegV_C"/>
</dbReference>
<proteinExistence type="predicted"/>
<keyword evidence="1" id="KW-0446">Lipid-binding</keyword>
<dbReference type="Proteomes" id="UP000649151">
    <property type="component" value="Unassembled WGS sequence"/>
</dbReference>
<gene>
    <name evidence="2" type="ORF">H8Z77_10900</name>
</gene>
<evidence type="ECO:0000313" key="3">
    <source>
        <dbReference type="Proteomes" id="UP000649151"/>
    </source>
</evidence>
<dbReference type="PROSITE" id="PS51482">
    <property type="entry name" value="DEGV"/>
    <property type="match status" value="1"/>
</dbReference>